<evidence type="ECO:0000313" key="2">
    <source>
        <dbReference type="Proteomes" id="UP001272137"/>
    </source>
</evidence>
<proteinExistence type="predicted"/>
<reference evidence="1" key="1">
    <citation type="submission" date="2018-08" db="EMBL/GenBank/DDBJ databases">
        <title>Identification of Burkholderia cepacia strains that express a Burkholderia pseudomallei-like capsular polysaccharide.</title>
        <authorList>
            <person name="Burtnick M.N."/>
            <person name="Vongsouvath M."/>
            <person name="Newton P."/>
            <person name="Wuthiekanun V."/>
            <person name="Limmathurotsakul D."/>
            <person name="Brett P.J."/>
            <person name="Chantratita N."/>
            <person name="Dance D.A."/>
        </authorList>
    </citation>
    <scope>NUCLEOTIDE SEQUENCE</scope>
    <source>
        <strain evidence="1">SBXCC001</strain>
    </source>
</reference>
<name>A0AAW9CRB1_BURTH</name>
<gene>
    <name evidence="1" type="ORF">C7S16_6047</name>
</gene>
<protein>
    <submittedName>
        <fullName evidence="1">Uncharacterized protein</fullName>
    </submittedName>
</protein>
<sequence length="37" mass="4250">MRVKGTGIERALRAVFPVLRMPRALHDERQASRRSTS</sequence>
<comment type="caution">
    <text evidence="1">The sequence shown here is derived from an EMBL/GenBank/DDBJ whole genome shotgun (WGS) entry which is preliminary data.</text>
</comment>
<dbReference type="AlphaFoldDB" id="A0AAW9CRB1"/>
<dbReference type="EMBL" id="QXCT01000001">
    <property type="protein sequence ID" value="MDW9252717.1"/>
    <property type="molecule type" value="Genomic_DNA"/>
</dbReference>
<organism evidence="1 2">
    <name type="scientific">Burkholderia thailandensis</name>
    <dbReference type="NCBI Taxonomy" id="57975"/>
    <lineage>
        <taxon>Bacteria</taxon>
        <taxon>Pseudomonadati</taxon>
        <taxon>Pseudomonadota</taxon>
        <taxon>Betaproteobacteria</taxon>
        <taxon>Burkholderiales</taxon>
        <taxon>Burkholderiaceae</taxon>
        <taxon>Burkholderia</taxon>
        <taxon>pseudomallei group</taxon>
    </lineage>
</organism>
<evidence type="ECO:0000313" key="1">
    <source>
        <dbReference type="EMBL" id="MDW9252717.1"/>
    </source>
</evidence>
<dbReference type="Proteomes" id="UP001272137">
    <property type="component" value="Unassembled WGS sequence"/>
</dbReference>
<accession>A0AAW9CRB1</accession>